<gene>
    <name evidence="6" type="ORF">GCM10022380_64300</name>
</gene>
<reference evidence="7" key="1">
    <citation type="journal article" date="2019" name="Int. J. Syst. Evol. Microbiol.">
        <title>The Global Catalogue of Microorganisms (GCM) 10K type strain sequencing project: providing services to taxonomists for standard genome sequencing and annotation.</title>
        <authorList>
            <consortium name="The Broad Institute Genomics Platform"/>
            <consortium name="The Broad Institute Genome Sequencing Center for Infectious Disease"/>
            <person name="Wu L."/>
            <person name="Ma J."/>
        </authorList>
    </citation>
    <scope>NUCLEOTIDE SEQUENCE [LARGE SCALE GENOMIC DNA]</scope>
    <source>
        <strain evidence="7">JCM 17017</strain>
    </source>
</reference>
<evidence type="ECO:0000256" key="4">
    <source>
        <dbReference type="ARBA" id="ARBA00048670"/>
    </source>
</evidence>
<dbReference type="Gene3D" id="3.30.70.260">
    <property type="match status" value="1"/>
</dbReference>
<protein>
    <recommendedName>
        <fullName evidence="2">acetolactate synthase</fullName>
        <ecNumber evidence="2">2.2.1.6</ecNumber>
    </recommendedName>
    <alternativeName>
        <fullName evidence="3">Acetohydroxy-acid synthase small subunit</fullName>
    </alternativeName>
</protein>
<accession>A0ABP7J821</accession>
<keyword evidence="7" id="KW-1185">Reference proteome</keyword>
<comment type="catalytic activity">
    <reaction evidence="4">
        <text>2 pyruvate + H(+) = (2S)-2-acetolactate + CO2</text>
        <dbReference type="Rhea" id="RHEA:25249"/>
        <dbReference type="ChEBI" id="CHEBI:15361"/>
        <dbReference type="ChEBI" id="CHEBI:15378"/>
        <dbReference type="ChEBI" id="CHEBI:16526"/>
        <dbReference type="ChEBI" id="CHEBI:58476"/>
        <dbReference type="EC" id="2.2.1.6"/>
    </reaction>
</comment>
<dbReference type="PANTHER" id="PTHR30239">
    <property type="entry name" value="ACETOLACTATE SYNTHASE SMALL SUBUNIT"/>
    <property type="match status" value="1"/>
</dbReference>
<evidence type="ECO:0000313" key="7">
    <source>
        <dbReference type="Proteomes" id="UP001501624"/>
    </source>
</evidence>
<evidence type="ECO:0000256" key="2">
    <source>
        <dbReference type="ARBA" id="ARBA00013145"/>
    </source>
</evidence>
<dbReference type="EMBL" id="BAABCM010000011">
    <property type="protein sequence ID" value="GAA3837273.1"/>
    <property type="molecule type" value="Genomic_DNA"/>
</dbReference>
<dbReference type="PROSITE" id="PS51671">
    <property type="entry name" value="ACT"/>
    <property type="match status" value="1"/>
</dbReference>
<feature type="domain" description="ACT" evidence="5">
    <location>
        <begin position="10"/>
        <end position="84"/>
    </location>
</feature>
<comment type="caution">
    <text evidence="6">The sequence shown here is derived from an EMBL/GenBank/DDBJ whole genome shotgun (WGS) entry which is preliminary data.</text>
</comment>
<dbReference type="Proteomes" id="UP001501624">
    <property type="component" value="Unassembled WGS sequence"/>
</dbReference>
<evidence type="ECO:0000256" key="3">
    <source>
        <dbReference type="ARBA" id="ARBA00031510"/>
    </source>
</evidence>
<evidence type="ECO:0000259" key="5">
    <source>
        <dbReference type="PROSITE" id="PS51671"/>
    </source>
</evidence>
<evidence type="ECO:0000313" key="6">
    <source>
        <dbReference type="EMBL" id="GAA3837273.1"/>
    </source>
</evidence>
<dbReference type="InterPro" id="IPR045865">
    <property type="entry name" value="ACT-like_dom_sf"/>
</dbReference>
<evidence type="ECO:0000256" key="1">
    <source>
        <dbReference type="ARBA" id="ARBA00011744"/>
    </source>
</evidence>
<dbReference type="InterPro" id="IPR004789">
    <property type="entry name" value="Acetalactate_synth_ssu"/>
</dbReference>
<name>A0ABP7J821_9PSEU</name>
<dbReference type="EC" id="2.2.1.6" evidence="2"/>
<dbReference type="RefSeq" id="WP_237335519.1">
    <property type="nucleotide sequence ID" value="NZ_BAABCM010000011.1"/>
</dbReference>
<dbReference type="InterPro" id="IPR002912">
    <property type="entry name" value="ACT_dom"/>
</dbReference>
<sequence length="185" mass="20087">MRPVAPCSAVLRLDVIETPYAIARVTSILTARRFDVLTLDVGAPAGGRRRMTVELAAGDDAEVRRAVKYLHRSPDVLKVVHLPDEESHARRAAFVVIDAPAHRLPEVVTVAQAMSAEIVEAGHGRCTLFLAAEPDRVAELVTALGDFPVRDVVLSAPVRTRTLRRPGEHGRAGQPGTMLNARILR</sequence>
<comment type="subunit">
    <text evidence="1">Dimer of large and small chains.</text>
</comment>
<proteinExistence type="predicted"/>
<dbReference type="SUPFAM" id="SSF55021">
    <property type="entry name" value="ACT-like"/>
    <property type="match status" value="1"/>
</dbReference>
<organism evidence="6 7">
    <name type="scientific">Amycolatopsis tucumanensis</name>
    <dbReference type="NCBI Taxonomy" id="401106"/>
    <lineage>
        <taxon>Bacteria</taxon>
        <taxon>Bacillati</taxon>
        <taxon>Actinomycetota</taxon>
        <taxon>Actinomycetes</taxon>
        <taxon>Pseudonocardiales</taxon>
        <taxon>Pseudonocardiaceae</taxon>
        <taxon>Amycolatopsis</taxon>
    </lineage>
</organism>
<dbReference type="PANTHER" id="PTHR30239:SF0">
    <property type="entry name" value="ACETOLACTATE SYNTHASE SMALL SUBUNIT 1, CHLOROPLASTIC"/>
    <property type="match status" value="1"/>
</dbReference>